<organism evidence="1 2">
    <name type="scientific">Daphnia magna</name>
    <dbReference type="NCBI Taxonomy" id="35525"/>
    <lineage>
        <taxon>Eukaryota</taxon>
        <taxon>Metazoa</taxon>
        <taxon>Ecdysozoa</taxon>
        <taxon>Arthropoda</taxon>
        <taxon>Crustacea</taxon>
        <taxon>Branchiopoda</taxon>
        <taxon>Diplostraca</taxon>
        <taxon>Cladocera</taxon>
        <taxon>Anomopoda</taxon>
        <taxon>Daphniidae</taxon>
        <taxon>Daphnia</taxon>
    </lineage>
</organism>
<gene>
    <name evidence="1" type="ORF">OUZ56_026266</name>
</gene>
<dbReference type="EMBL" id="JAOYFB010000004">
    <property type="protein sequence ID" value="KAK4013714.1"/>
    <property type="molecule type" value="Genomic_DNA"/>
</dbReference>
<reference evidence="1 2" key="1">
    <citation type="journal article" date="2023" name="Nucleic Acids Res.">
        <title>The hologenome of Daphnia magna reveals possible DNA methylation and microbiome-mediated evolution of the host genome.</title>
        <authorList>
            <person name="Chaturvedi A."/>
            <person name="Li X."/>
            <person name="Dhandapani V."/>
            <person name="Marshall H."/>
            <person name="Kissane S."/>
            <person name="Cuenca-Cambronero M."/>
            <person name="Asole G."/>
            <person name="Calvet F."/>
            <person name="Ruiz-Romero M."/>
            <person name="Marangio P."/>
            <person name="Guigo R."/>
            <person name="Rago D."/>
            <person name="Mirbahai L."/>
            <person name="Eastwood N."/>
            <person name="Colbourne J.K."/>
            <person name="Zhou J."/>
            <person name="Mallon E."/>
            <person name="Orsini L."/>
        </authorList>
    </citation>
    <scope>NUCLEOTIDE SEQUENCE [LARGE SCALE GENOMIC DNA]</scope>
    <source>
        <strain evidence="1">LRV0_1</strain>
    </source>
</reference>
<keyword evidence="2" id="KW-1185">Reference proteome</keyword>
<name>A0ABQ9ZL84_9CRUS</name>
<dbReference type="Proteomes" id="UP001234178">
    <property type="component" value="Unassembled WGS sequence"/>
</dbReference>
<proteinExistence type="predicted"/>
<comment type="caution">
    <text evidence="1">The sequence shown here is derived from an EMBL/GenBank/DDBJ whole genome shotgun (WGS) entry which is preliminary data.</text>
</comment>
<evidence type="ECO:0000313" key="2">
    <source>
        <dbReference type="Proteomes" id="UP001234178"/>
    </source>
</evidence>
<protein>
    <submittedName>
        <fullName evidence="1">Uncharacterized protein</fullName>
    </submittedName>
</protein>
<accession>A0ABQ9ZL84</accession>
<evidence type="ECO:0000313" key="1">
    <source>
        <dbReference type="EMBL" id="KAK4013714.1"/>
    </source>
</evidence>
<sequence length="133" mass="15030">MRRTSKSDIGLSGGYQKDVLNIRPRHLSDIRRTALCYVGRWILVDLVDDCVVIVVLSDVLVNVVDAVVDVIVGNFSASVDFVVDFDVVVDLGVEVGISGPKRLNEVLFYHWPLIFLCDRMFPRWNFYLSIRAG</sequence>